<dbReference type="PROSITE" id="PS51898">
    <property type="entry name" value="TYR_RECOMBINASE"/>
    <property type="match status" value="1"/>
</dbReference>
<dbReference type="Proteomes" id="UP001250698">
    <property type="component" value="Unassembled WGS sequence"/>
</dbReference>
<dbReference type="Pfam" id="PF00589">
    <property type="entry name" value="Phage_integrase"/>
    <property type="match status" value="1"/>
</dbReference>
<dbReference type="InterPro" id="IPR050090">
    <property type="entry name" value="Tyrosine_recombinase_XerCD"/>
</dbReference>
<dbReference type="PANTHER" id="PTHR30349:SF64">
    <property type="entry name" value="PROPHAGE INTEGRASE INTD-RELATED"/>
    <property type="match status" value="1"/>
</dbReference>
<proteinExistence type="predicted"/>
<dbReference type="InterPro" id="IPR011010">
    <property type="entry name" value="DNA_brk_join_enz"/>
</dbReference>
<dbReference type="InterPro" id="IPR035386">
    <property type="entry name" value="Arm-DNA-bind_5"/>
</dbReference>
<evidence type="ECO:0000313" key="3">
    <source>
        <dbReference type="EMBL" id="MDU0369607.1"/>
    </source>
</evidence>
<organism evidence="3 4">
    <name type="scientific">Hymenobacter endophyticus</name>
    <dbReference type="NCBI Taxonomy" id="3076335"/>
    <lineage>
        <taxon>Bacteria</taxon>
        <taxon>Pseudomonadati</taxon>
        <taxon>Bacteroidota</taxon>
        <taxon>Cytophagia</taxon>
        <taxon>Cytophagales</taxon>
        <taxon>Hymenobacteraceae</taxon>
        <taxon>Hymenobacter</taxon>
    </lineage>
</organism>
<gene>
    <name evidence="3" type="ORF">ROI90_04300</name>
</gene>
<dbReference type="RefSeq" id="WP_315997099.1">
    <property type="nucleotide sequence ID" value="NZ_JAWDJT010000002.1"/>
</dbReference>
<evidence type="ECO:0000313" key="4">
    <source>
        <dbReference type="Proteomes" id="UP001250698"/>
    </source>
</evidence>
<dbReference type="EMBL" id="JAWDJT010000002">
    <property type="protein sequence ID" value="MDU0369607.1"/>
    <property type="molecule type" value="Genomic_DNA"/>
</dbReference>
<protein>
    <submittedName>
        <fullName evidence="3">Site-specific integrase</fullName>
    </submittedName>
</protein>
<reference evidence="3 4" key="1">
    <citation type="submission" date="2023-10" db="EMBL/GenBank/DDBJ databases">
        <title>Hymenobacter endophyticus sp. nov., an isolate from the leaf tissues of wheat.</title>
        <authorList>
            <person name="Dai Y."/>
        </authorList>
    </citation>
    <scope>NUCLEOTIDE SEQUENCE [LARGE SCALE GENOMIC DNA]</scope>
    <source>
        <strain evidence="3 4">ZK17L-C2</strain>
    </source>
</reference>
<evidence type="ECO:0000256" key="1">
    <source>
        <dbReference type="ARBA" id="ARBA00023172"/>
    </source>
</evidence>
<dbReference type="InterPro" id="IPR002104">
    <property type="entry name" value="Integrase_catalytic"/>
</dbReference>
<dbReference type="Pfam" id="PF17293">
    <property type="entry name" value="Arm-DNA-bind_5"/>
    <property type="match status" value="1"/>
</dbReference>
<keyword evidence="1" id="KW-0233">DNA recombination</keyword>
<dbReference type="Gene3D" id="1.10.443.10">
    <property type="entry name" value="Intergrase catalytic core"/>
    <property type="match status" value="1"/>
</dbReference>
<evidence type="ECO:0000259" key="2">
    <source>
        <dbReference type="PROSITE" id="PS51898"/>
    </source>
</evidence>
<comment type="caution">
    <text evidence="3">The sequence shown here is derived from an EMBL/GenBank/DDBJ whole genome shotgun (WGS) entry which is preliminary data.</text>
</comment>
<dbReference type="CDD" id="cd01185">
    <property type="entry name" value="INTN1_C_like"/>
    <property type="match status" value="1"/>
</dbReference>
<dbReference type="PANTHER" id="PTHR30349">
    <property type="entry name" value="PHAGE INTEGRASE-RELATED"/>
    <property type="match status" value="1"/>
</dbReference>
<keyword evidence="4" id="KW-1185">Reference proteome</keyword>
<accession>A0ABU3TE01</accession>
<dbReference type="SUPFAM" id="SSF56349">
    <property type="entry name" value="DNA breaking-rejoining enzymes"/>
    <property type="match status" value="1"/>
</dbReference>
<dbReference type="InterPro" id="IPR013762">
    <property type="entry name" value="Integrase-like_cat_sf"/>
</dbReference>
<feature type="domain" description="Tyr recombinase" evidence="2">
    <location>
        <begin position="217"/>
        <end position="408"/>
    </location>
</feature>
<sequence length="436" mass="48983">MNTQFILRKDKKDSAGRCPVHFIAYFNSLRLKYATGEKCKPTEWNANKQQFRSAYPLAEEANNYLARLTSDTLAWWRKLRASGETPTIEGLKAALRPAVTPAEKEAKPQSIAVVFAEHWASLQARGYAYHTLRQRRMLGSWLSAYEQDCGEVLSPSTYDLATHDRVLGYLRFQRNLAQNTVASFVRGLKVFLRWCREERGVVVPVELRKLQGRHADVLKMWLTADNLTALAAAELPDYLTRVRDVLLFCCYTGLRYSDVLTLQRGNLYEWDGGVILRLVQTKTRTGVSIYLTEAARAILDKYADAERVRLLPVLTNQVMNRYLKRVGKAAGLVDDVVVTTVVGGAVLKKSVPRYELLTSHTARHTFATQSLLRGMPVEVLQKVMGHAKIQTTLVYAKVVEELQHQTMRRIWEGQSGAPAGAAAKATQICAAEPLAA</sequence>
<name>A0ABU3TE01_9BACT</name>